<feature type="compositionally biased region" description="Basic residues" evidence="1">
    <location>
        <begin position="365"/>
        <end position="375"/>
    </location>
</feature>
<sequence>MVHGWPQAHGIAVGVPARPICFTYHPFKASTPLCIMHQGIPTAFNFNFTNHTNCDGTAGDHLPQTSNATVRNHEAQQYTLWEHRATAIAARRLLYGCPQSTYPPLQFVSRLAAKVNRTIEQDEKNGSGRTFVAATRLAACLLPGNALHWPMFDVIQSRLEISGEQDSEPSWGAQSRSRTSGVSVSKSPLSWEPLGHSTSAARFHTLYTCSTRTWGRNSFRCQITASSRPSSGSPTSPEERPQVRAQQPGQTEQGGWQASWGGGGHGSIRTRPGSNTGPDKSSGEGTRAASQWCRMGALAHYPLGLLRGEPADRPIIIHCHDIRRKLAEQWAKRALINPKKQSQPRAEDKVNDKRASLRQRQPTRTVKRVLPRARS</sequence>
<evidence type="ECO:0000256" key="1">
    <source>
        <dbReference type="SAM" id="MobiDB-lite"/>
    </source>
</evidence>
<dbReference type="AlphaFoldDB" id="A0AAI9Y2A6"/>
<organism evidence="2 3">
    <name type="scientific">Colletotrichum cuscutae</name>
    <dbReference type="NCBI Taxonomy" id="1209917"/>
    <lineage>
        <taxon>Eukaryota</taxon>
        <taxon>Fungi</taxon>
        <taxon>Dikarya</taxon>
        <taxon>Ascomycota</taxon>
        <taxon>Pezizomycotina</taxon>
        <taxon>Sordariomycetes</taxon>
        <taxon>Hypocreomycetidae</taxon>
        <taxon>Glomerellales</taxon>
        <taxon>Glomerellaceae</taxon>
        <taxon>Colletotrichum</taxon>
        <taxon>Colletotrichum acutatum species complex</taxon>
    </lineage>
</organism>
<protein>
    <submittedName>
        <fullName evidence="2">Uncharacterized protein</fullName>
    </submittedName>
</protein>
<evidence type="ECO:0000313" key="2">
    <source>
        <dbReference type="EMBL" id="KAK1477604.1"/>
    </source>
</evidence>
<name>A0AAI9Y2A6_9PEZI</name>
<feature type="compositionally biased region" description="Basic and acidic residues" evidence="1">
    <location>
        <begin position="345"/>
        <end position="355"/>
    </location>
</feature>
<feature type="compositionally biased region" description="Low complexity" evidence="1">
    <location>
        <begin position="226"/>
        <end position="236"/>
    </location>
</feature>
<feature type="region of interest" description="Disordered" evidence="1">
    <location>
        <begin position="337"/>
        <end position="375"/>
    </location>
</feature>
<evidence type="ECO:0000313" key="3">
    <source>
        <dbReference type="Proteomes" id="UP001239213"/>
    </source>
</evidence>
<feature type="compositionally biased region" description="Polar residues" evidence="1">
    <location>
        <begin position="172"/>
        <end position="188"/>
    </location>
</feature>
<feature type="region of interest" description="Disordered" evidence="1">
    <location>
        <begin position="224"/>
        <end position="288"/>
    </location>
</feature>
<dbReference type="Proteomes" id="UP001239213">
    <property type="component" value="Unassembled WGS sequence"/>
</dbReference>
<proteinExistence type="predicted"/>
<feature type="region of interest" description="Disordered" evidence="1">
    <location>
        <begin position="165"/>
        <end position="195"/>
    </location>
</feature>
<gene>
    <name evidence="2" type="ORF">CCUS01_16626</name>
</gene>
<comment type="caution">
    <text evidence="2">The sequence shown here is derived from an EMBL/GenBank/DDBJ whole genome shotgun (WGS) entry which is preliminary data.</text>
</comment>
<accession>A0AAI9Y2A6</accession>
<keyword evidence="3" id="KW-1185">Reference proteome</keyword>
<dbReference type="EMBL" id="MPDP01000131">
    <property type="protein sequence ID" value="KAK1477604.1"/>
    <property type="molecule type" value="Genomic_DNA"/>
</dbReference>
<reference evidence="2" key="1">
    <citation type="submission" date="2016-11" db="EMBL/GenBank/DDBJ databases">
        <title>The genome sequence of Colletotrichum cuscutae.</title>
        <authorList>
            <person name="Baroncelli R."/>
        </authorList>
    </citation>
    <scope>NUCLEOTIDE SEQUENCE</scope>
    <source>
        <strain evidence="2">IMI 304802</strain>
    </source>
</reference>